<dbReference type="InterPro" id="IPR000847">
    <property type="entry name" value="LysR_HTH_N"/>
</dbReference>
<reference evidence="2 3" key="1">
    <citation type="submission" date="2020-08" db="EMBL/GenBank/DDBJ databases">
        <title>Bridging the membrane lipid divide: bacteria of the FCB group superphylum have the potential to synthesize archaeal ether lipids.</title>
        <authorList>
            <person name="Villanueva L."/>
            <person name="Von Meijenfeldt F.A.B."/>
            <person name="Westbye A.B."/>
            <person name="Yadav S."/>
            <person name="Hopmans E.C."/>
            <person name="Dutilh B.E."/>
            <person name="Sinninghe Damste J.S."/>
        </authorList>
    </citation>
    <scope>NUCLEOTIDE SEQUENCE [LARGE SCALE GENOMIC DNA]</scope>
    <source>
        <strain evidence="2">NIOZ-UU27</strain>
    </source>
</reference>
<comment type="caution">
    <text evidence="2">The sequence shown here is derived from an EMBL/GenBank/DDBJ whole genome shotgun (WGS) entry which is preliminary data.</text>
</comment>
<evidence type="ECO:0000259" key="1">
    <source>
        <dbReference type="Pfam" id="PF00126"/>
    </source>
</evidence>
<evidence type="ECO:0000313" key="3">
    <source>
        <dbReference type="Proteomes" id="UP000650524"/>
    </source>
</evidence>
<dbReference type="InterPro" id="IPR036390">
    <property type="entry name" value="WH_DNA-bd_sf"/>
</dbReference>
<dbReference type="SUPFAM" id="SSF46785">
    <property type="entry name" value="Winged helix' DNA-binding domain"/>
    <property type="match status" value="1"/>
</dbReference>
<dbReference type="PANTHER" id="PTHR30432:SF1">
    <property type="entry name" value="DNA-BINDING TRANSCRIPTIONAL DUAL REGULATOR MODE"/>
    <property type="match status" value="1"/>
</dbReference>
<dbReference type="PANTHER" id="PTHR30432">
    <property type="entry name" value="TRANSCRIPTIONAL REGULATOR MODE"/>
    <property type="match status" value="1"/>
</dbReference>
<proteinExistence type="predicted"/>
<dbReference type="AlphaFoldDB" id="A0A8J6MXJ8"/>
<dbReference type="Gene3D" id="1.10.10.10">
    <property type="entry name" value="Winged helix-like DNA-binding domain superfamily/Winged helix DNA-binding domain"/>
    <property type="match status" value="1"/>
</dbReference>
<accession>A0A8J6MXJ8</accession>
<evidence type="ECO:0000313" key="2">
    <source>
        <dbReference type="EMBL" id="MBC8176410.1"/>
    </source>
</evidence>
<dbReference type="EMBL" id="JACNJD010000133">
    <property type="protein sequence ID" value="MBC8176410.1"/>
    <property type="molecule type" value="Genomic_DNA"/>
</dbReference>
<dbReference type="Pfam" id="PF00126">
    <property type="entry name" value="HTH_1"/>
    <property type="match status" value="1"/>
</dbReference>
<dbReference type="Proteomes" id="UP000650524">
    <property type="component" value="Unassembled WGS sequence"/>
</dbReference>
<sequence length="120" mass="14084">MAFLKLRSRHWVVDEHDRIIMGEGRKEILETIERTGSINQTSKIMKMSYKGVWSKIKVTEEYLNMNIVHADRKMGTRLTKEGKDLLKKYSLLKEQCLKADNRCFEKVFGDKKPTYGGKKE</sequence>
<name>A0A8J6MXJ8_9DELT</name>
<organism evidence="2 3">
    <name type="scientific">Candidatus Desulfacyla euxinica</name>
    <dbReference type="NCBI Taxonomy" id="2841693"/>
    <lineage>
        <taxon>Bacteria</taxon>
        <taxon>Deltaproteobacteria</taxon>
        <taxon>Candidatus Desulfacyla</taxon>
    </lineage>
</organism>
<dbReference type="InterPro" id="IPR051815">
    <property type="entry name" value="Molybdate_resp_trans_reg"/>
</dbReference>
<protein>
    <submittedName>
        <fullName evidence="2">LysR family transcriptional regulator</fullName>
    </submittedName>
</protein>
<gene>
    <name evidence="2" type="ORF">H8E19_03320</name>
</gene>
<dbReference type="InterPro" id="IPR036388">
    <property type="entry name" value="WH-like_DNA-bd_sf"/>
</dbReference>
<feature type="domain" description="HTH lysR-type" evidence="1">
    <location>
        <begin position="27"/>
        <end position="83"/>
    </location>
</feature>